<dbReference type="AlphaFoldDB" id="A0A5B0QRK1"/>
<feature type="non-terminal residue" evidence="1">
    <location>
        <position position="1"/>
    </location>
</feature>
<evidence type="ECO:0000313" key="2">
    <source>
        <dbReference type="Proteomes" id="UP000324748"/>
    </source>
</evidence>
<gene>
    <name evidence="1" type="ORF">PGT21_001078</name>
</gene>
<protein>
    <submittedName>
        <fullName evidence="1">Uncharacterized protein</fullName>
    </submittedName>
</protein>
<dbReference type="EMBL" id="VSWC01000005">
    <property type="protein sequence ID" value="KAA1115848.1"/>
    <property type="molecule type" value="Genomic_DNA"/>
</dbReference>
<sequence length="116" mass="13759">TAFFQKLHYLPSSAEVFPHSTAAQVHQRHLNTINSFFLATMVFVRYNRQVKVIVVNMARRGVPLDQINKTIDCSVLPDSLSRWMHIYNNTWDVLRDPMTYEQRDIPWLFHLKRQNS</sequence>
<organism evidence="1 2">
    <name type="scientific">Puccinia graminis f. sp. tritici</name>
    <dbReference type="NCBI Taxonomy" id="56615"/>
    <lineage>
        <taxon>Eukaryota</taxon>
        <taxon>Fungi</taxon>
        <taxon>Dikarya</taxon>
        <taxon>Basidiomycota</taxon>
        <taxon>Pucciniomycotina</taxon>
        <taxon>Pucciniomycetes</taxon>
        <taxon>Pucciniales</taxon>
        <taxon>Pucciniaceae</taxon>
        <taxon>Puccinia</taxon>
    </lineage>
</organism>
<comment type="caution">
    <text evidence="1">The sequence shown here is derived from an EMBL/GenBank/DDBJ whole genome shotgun (WGS) entry which is preliminary data.</text>
</comment>
<proteinExistence type="predicted"/>
<name>A0A5B0QRK1_PUCGR</name>
<evidence type="ECO:0000313" key="1">
    <source>
        <dbReference type="EMBL" id="KAA1115848.1"/>
    </source>
</evidence>
<reference evidence="1 2" key="1">
    <citation type="submission" date="2019-05" db="EMBL/GenBank/DDBJ databases">
        <title>Emergence of the Ug99 lineage of the wheat stem rust pathogen through somatic hybridization.</title>
        <authorList>
            <person name="Li F."/>
            <person name="Upadhyaya N.M."/>
            <person name="Sperschneider J."/>
            <person name="Matny O."/>
            <person name="Nguyen-Phuc H."/>
            <person name="Mago R."/>
            <person name="Raley C."/>
            <person name="Miller M.E."/>
            <person name="Silverstein K.A.T."/>
            <person name="Henningsen E."/>
            <person name="Hirsch C.D."/>
            <person name="Visser B."/>
            <person name="Pretorius Z.A."/>
            <person name="Steffenson B.J."/>
            <person name="Schwessinger B."/>
            <person name="Dodds P.N."/>
            <person name="Figueroa M."/>
        </authorList>
    </citation>
    <scope>NUCLEOTIDE SEQUENCE [LARGE SCALE GENOMIC DNA]</scope>
    <source>
        <strain evidence="1">21-0</strain>
    </source>
</reference>
<dbReference type="Proteomes" id="UP000324748">
    <property type="component" value="Unassembled WGS sequence"/>
</dbReference>
<dbReference type="PANTHER" id="PTHR46564:SF1">
    <property type="entry name" value="TRANSPOSASE"/>
    <property type="match status" value="1"/>
</dbReference>
<keyword evidence="2" id="KW-1185">Reference proteome</keyword>
<accession>A0A5B0QRK1</accession>
<dbReference type="PANTHER" id="PTHR46564">
    <property type="entry name" value="TRANSPOSASE"/>
    <property type="match status" value="1"/>
</dbReference>